<evidence type="ECO:0000313" key="1">
    <source>
        <dbReference type="EMBL" id="CAE0817856.1"/>
    </source>
</evidence>
<sequence>MLQCICHSDYNTYGRGWNRAHRVSTAATTVTTATADAMPWVRLCFITACITGTVFPQNCVELSCPPPVPPLLLAFLPHPAFLPQGNALTPSREVRERALYATLPIGPYDQT</sequence>
<gene>
    <name evidence="1" type="ORF">EGYM00163_LOCUS29024</name>
</gene>
<proteinExistence type="predicted"/>
<reference evidence="1" key="1">
    <citation type="submission" date="2021-01" db="EMBL/GenBank/DDBJ databases">
        <authorList>
            <person name="Corre E."/>
            <person name="Pelletier E."/>
            <person name="Niang G."/>
            <person name="Scheremetjew M."/>
            <person name="Finn R."/>
            <person name="Kale V."/>
            <person name="Holt S."/>
            <person name="Cochrane G."/>
            <person name="Meng A."/>
            <person name="Brown T."/>
            <person name="Cohen L."/>
        </authorList>
    </citation>
    <scope>NUCLEOTIDE SEQUENCE</scope>
    <source>
        <strain evidence="1">CCMP1594</strain>
    </source>
</reference>
<accession>A0A7S4LB67</accession>
<name>A0A7S4LB67_9EUGL</name>
<dbReference type="EMBL" id="HBJA01083151">
    <property type="protein sequence ID" value="CAE0817856.1"/>
    <property type="molecule type" value="Transcribed_RNA"/>
</dbReference>
<organism evidence="1">
    <name type="scientific">Eutreptiella gymnastica</name>
    <dbReference type="NCBI Taxonomy" id="73025"/>
    <lineage>
        <taxon>Eukaryota</taxon>
        <taxon>Discoba</taxon>
        <taxon>Euglenozoa</taxon>
        <taxon>Euglenida</taxon>
        <taxon>Spirocuta</taxon>
        <taxon>Euglenophyceae</taxon>
        <taxon>Eutreptiales</taxon>
        <taxon>Eutreptiaceae</taxon>
        <taxon>Eutreptiella</taxon>
    </lineage>
</organism>
<dbReference type="AlphaFoldDB" id="A0A7S4LB67"/>
<protein>
    <submittedName>
        <fullName evidence="1">Uncharacterized protein</fullName>
    </submittedName>
</protein>